<dbReference type="UniPathway" id="UPA00028">
    <property type="reaction ID" value="UER00004"/>
</dbReference>
<dbReference type="GO" id="GO:0015940">
    <property type="term" value="P:pantothenate biosynthetic process"/>
    <property type="evidence" value="ECO:0007669"/>
    <property type="project" value="UniProtKB-UniPathway"/>
</dbReference>
<dbReference type="InterPro" id="IPR013752">
    <property type="entry name" value="KPA_reductase"/>
</dbReference>
<dbReference type="Gene3D" id="1.10.1040.10">
    <property type="entry name" value="N-(1-d-carboxylethyl)-l-norvaline Dehydrogenase, domain 2"/>
    <property type="match status" value="1"/>
</dbReference>
<comment type="similarity">
    <text evidence="3 10">Belongs to the ketopantoate reductase family.</text>
</comment>
<evidence type="ECO:0000259" key="12">
    <source>
        <dbReference type="Pfam" id="PF08546"/>
    </source>
</evidence>
<dbReference type="AlphaFoldDB" id="A0A6P2DDG7"/>
<comment type="pathway">
    <text evidence="2 10">Cofactor biosynthesis; (R)-pantothenate biosynthesis; (R)-pantoate from 3-methyl-2-oxobutanoate: step 2/2.</text>
</comment>
<dbReference type="SUPFAM" id="SSF51735">
    <property type="entry name" value="NAD(P)-binding Rossmann-fold domains"/>
    <property type="match status" value="1"/>
</dbReference>
<dbReference type="FunFam" id="3.40.50.720:FF:000307">
    <property type="entry name" value="2-dehydropantoate 2-reductase"/>
    <property type="match status" value="1"/>
</dbReference>
<dbReference type="Pfam" id="PF02558">
    <property type="entry name" value="ApbA"/>
    <property type="match status" value="1"/>
</dbReference>
<dbReference type="PANTHER" id="PTHR21708:SF26">
    <property type="entry name" value="2-DEHYDROPANTOATE 2-REDUCTASE"/>
    <property type="match status" value="1"/>
</dbReference>
<dbReference type="PANTHER" id="PTHR21708">
    <property type="entry name" value="PROBABLE 2-DEHYDROPANTOATE 2-REDUCTASE"/>
    <property type="match status" value="1"/>
</dbReference>
<keyword evidence="10" id="KW-0566">Pantothenate biosynthesis</keyword>
<evidence type="ECO:0000256" key="9">
    <source>
        <dbReference type="ARBA" id="ARBA00048793"/>
    </source>
</evidence>
<reference evidence="13 14" key="1">
    <citation type="submission" date="2019-05" db="EMBL/GenBank/DDBJ databases">
        <authorList>
            <consortium name="Science for Life Laboratories"/>
        </authorList>
    </citation>
    <scope>NUCLEOTIDE SEQUENCE [LARGE SCALE GENOMIC DNA]</scope>
    <source>
        <strain evidence="13">Soil9</strain>
    </source>
</reference>
<dbReference type="Proteomes" id="UP000464178">
    <property type="component" value="Chromosome"/>
</dbReference>
<evidence type="ECO:0000256" key="8">
    <source>
        <dbReference type="ARBA" id="ARBA00032024"/>
    </source>
</evidence>
<evidence type="ECO:0000313" key="14">
    <source>
        <dbReference type="Proteomes" id="UP000464178"/>
    </source>
</evidence>
<dbReference type="Pfam" id="PF08546">
    <property type="entry name" value="ApbA_C"/>
    <property type="match status" value="1"/>
</dbReference>
<dbReference type="InterPro" id="IPR013328">
    <property type="entry name" value="6PGD_dom2"/>
</dbReference>
<dbReference type="NCBIfam" id="TIGR00745">
    <property type="entry name" value="apbA_panE"/>
    <property type="match status" value="1"/>
</dbReference>
<evidence type="ECO:0000256" key="10">
    <source>
        <dbReference type="RuleBase" id="RU362068"/>
    </source>
</evidence>
<evidence type="ECO:0000256" key="1">
    <source>
        <dbReference type="ARBA" id="ARBA00002919"/>
    </source>
</evidence>
<accession>A0A6P2DDG7</accession>
<dbReference type="Gene3D" id="3.40.50.720">
    <property type="entry name" value="NAD(P)-binding Rossmann-like Domain"/>
    <property type="match status" value="1"/>
</dbReference>
<comment type="catalytic activity">
    <reaction evidence="9 10">
        <text>(R)-pantoate + NADP(+) = 2-dehydropantoate + NADPH + H(+)</text>
        <dbReference type="Rhea" id="RHEA:16233"/>
        <dbReference type="ChEBI" id="CHEBI:11561"/>
        <dbReference type="ChEBI" id="CHEBI:15378"/>
        <dbReference type="ChEBI" id="CHEBI:15980"/>
        <dbReference type="ChEBI" id="CHEBI:57783"/>
        <dbReference type="ChEBI" id="CHEBI:58349"/>
        <dbReference type="EC" id="1.1.1.169"/>
    </reaction>
</comment>
<evidence type="ECO:0000256" key="5">
    <source>
        <dbReference type="ARBA" id="ARBA00019465"/>
    </source>
</evidence>
<keyword evidence="14" id="KW-1185">Reference proteome</keyword>
<evidence type="ECO:0000256" key="4">
    <source>
        <dbReference type="ARBA" id="ARBA00013014"/>
    </source>
</evidence>
<dbReference type="KEGG" id="gms:SOIL9_02890"/>
<dbReference type="RefSeq" id="WP_162671581.1">
    <property type="nucleotide sequence ID" value="NZ_LR593886.1"/>
</dbReference>
<dbReference type="InterPro" id="IPR003710">
    <property type="entry name" value="ApbA"/>
</dbReference>
<dbReference type="EMBL" id="LR593886">
    <property type="protein sequence ID" value="VTR98395.1"/>
    <property type="molecule type" value="Genomic_DNA"/>
</dbReference>
<dbReference type="EC" id="1.1.1.169" evidence="4 10"/>
<protein>
    <recommendedName>
        <fullName evidence="5 10">2-dehydropantoate 2-reductase</fullName>
        <ecNumber evidence="4 10">1.1.1.169</ecNumber>
    </recommendedName>
    <alternativeName>
        <fullName evidence="8 10">Ketopantoate reductase</fullName>
    </alternativeName>
</protein>
<organism evidence="13 14">
    <name type="scientific">Gemmata massiliana</name>
    <dbReference type="NCBI Taxonomy" id="1210884"/>
    <lineage>
        <taxon>Bacteria</taxon>
        <taxon>Pseudomonadati</taxon>
        <taxon>Planctomycetota</taxon>
        <taxon>Planctomycetia</taxon>
        <taxon>Gemmatales</taxon>
        <taxon>Gemmataceae</taxon>
        <taxon>Gemmata</taxon>
    </lineage>
</organism>
<keyword evidence="7 10" id="KW-0560">Oxidoreductase</keyword>
<dbReference type="InterPro" id="IPR051402">
    <property type="entry name" value="KPR-Related"/>
</dbReference>
<evidence type="ECO:0000256" key="2">
    <source>
        <dbReference type="ARBA" id="ARBA00004994"/>
    </source>
</evidence>
<proteinExistence type="inferred from homology"/>
<evidence type="ECO:0000313" key="13">
    <source>
        <dbReference type="EMBL" id="VTR98395.1"/>
    </source>
</evidence>
<feature type="domain" description="Ketopantoate reductase N-terminal" evidence="11">
    <location>
        <begin position="4"/>
        <end position="151"/>
    </location>
</feature>
<dbReference type="SUPFAM" id="SSF48179">
    <property type="entry name" value="6-phosphogluconate dehydrogenase C-terminal domain-like"/>
    <property type="match status" value="1"/>
</dbReference>
<dbReference type="GO" id="GO:0008677">
    <property type="term" value="F:2-dehydropantoate 2-reductase activity"/>
    <property type="evidence" value="ECO:0007669"/>
    <property type="project" value="UniProtKB-EC"/>
</dbReference>
<feature type="domain" description="Ketopantoate reductase C-terminal" evidence="12">
    <location>
        <begin position="179"/>
        <end position="301"/>
    </location>
</feature>
<dbReference type="InterPro" id="IPR013332">
    <property type="entry name" value="KPR_N"/>
</dbReference>
<dbReference type="NCBIfam" id="NF005094">
    <property type="entry name" value="PRK06522.2-5"/>
    <property type="match status" value="1"/>
</dbReference>
<gene>
    <name evidence="13" type="ORF">SOIL9_02890</name>
</gene>
<evidence type="ECO:0000256" key="6">
    <source>
        <dbReference type="ARBA" id="ARBA00022857"/>
    </source>
</evidence>
<dbReference type="InterPro" id="IPR008927">
    <property type="entry name" value="6-PGluconate_DH-like_C_sf"/>
</dbReference>
<sequence>MRFLIVGAGATGGYFGGRLLESGRDVTFLVRPARAERLAATGLAITSRSGDVTLPAPPTVLAANLRTHFDVVILSCKAYDLDSVIDSIAPAVGPNTTIIPILNGMRHLDALDARFGPERVLGGSCFISARLDDAGRIAHLSDVHRIVFGERPRGRSDRTDAIAAAMSGAKLDAVASDQIILEMWEKWTFLATLAGMTCLTRASVGDIVAAGGVDLALAFLEECRSVAAAAGYAPRADSLQAGIARLTDPKSAVTASMLGDVERRGKTEADHILGDLLQRRGGSANGDRSLLRLAYTAVKAAEVRVARESEAKNS</sequence>
<name>A0A6P2DDG7_9BACT</name>
<evidence type="ECO:0000256" key="7">
    <source>
        <dbReference type="ARBA" id="ARBA00023002"/>
    </source>
</evidence>
<keyword evidence="6 10" id="KW-0521">NADP</keyword>
<evidence type="ECO:0000256" key="3">
    <source>
        <dbReference type="ARBA" id="ARBA00007870"/>
    </source>
</evidence>
<evidence type="ECO:0000259" key="11">
    <source>
        <dbReference type="Pfam" id="PF02558"/>
    </source>
</evidence>
<comment type="function">
    <text evidence="1 10">Catalyzes the NADPH-dependent reduction of ketopantoate into pantoic acid.</text>
</comment>
<dbReference type="GO" id="GO:0005737">
    <property type="term" value="C:cytoplasm"/>
    <property type="evidence" value="ECO:0007669"/>
    <property type="project" value="TreeGrafter"/>
</dbReference>
<dbReference type="InterPro" id="IPR036291">
    <property type="entry name" value="NAD(P)-bd_dom_sf"/>
</dbReference>